<evidence type="ECO:0000256" key="5">
    <source>
        <dbReference type="SAM" id="Coils"/>
    </source>
</evidence>
<dbReference type="EMBL" id="QKWP01001434">
    <property type="protein sequence ID" value="RIB08971.1"/>
    <property type="molecule type" value="Genomic_DNA"/>
</dbReference>
<dbReference type="InterPro" id="IPR036537">
    <property type="entry name" value="Adaptor_Cbl_N_dom_sf"/>
</dbReference>
<dbReference type="AlphaFoldDB" id="A0A397UHB1"/>
<dbReference type="InterPro" id="IPR008266">
    <property type="entry name" value="Tyr_kinase_AS"/>
</dbReference>
<keyword evidence="1" id="KW-0808">Transferase</keyword>
<evidence type="ECO:0000259" key="6">
    <source>
        <dbReference type="PROSITE" id="PS50011"/>
    </source>
</evidence>
<sequence length="468" mass="54653">MSGKEFFDAAADILTVYIPVINAVKVIVDEICKIYENAECNKELCAVMVDRVKVAEYSMDKIVRSIEKKKEDFRDKSYYLAFERFKNNLTQIKEYCRNVSKLKGYKRFLLATDVKSKFEQLRDEFDRCMADLNFAIDVSNAIDRKEESQRVDTSLNEVKRSLEQLDNKLDENLKQVNQVDCKLDESFTLVRDKIDAVIDYMQSTKQGDAKKIDPSELDDPMKPIIRGKVIKKSYKSFIEVACKPIDGQNENEMAILGKLGLSPQILKFYGHSTVNNSPVMVLEWAELGNLRELYEKHDIPWTRKIKIAKNILLGLLFLRTVNVFHHDVRCENVFVLSDLSVKLGNFGCAREVDGNSRNLANLATYIVRWMAPELIKKYISDNKNQKVYTLHCEMFSFGMLLWELCYEKMPYADWNIKQISDHVLAGKRERILKGKFRNPDDREIQLEFIKIIQDGNFIKIFFYFTYFY</sequence>
<dbReference type="InterPro" id="IPR011009">
    <property type="entry name" value="Kinase-like_dom_sf"/>
</dbReference>
<dbReference type="OrthoDB" id="1668230at2759"/>
<dbReference type="PANTHER" id="PTHR44329:SF288">
    <property type="entry name" value="MITOGEN-ACTIVATED PROTEIN KINASE KINASE KINASE 20"/>
    <property type="match status" value="1"/>
</dbReference>
<dbReference type="SUPFAM" id="SSF56112">
    <property type="entry name" value="Protein kinase-like (PK-like)"/>
    <property type="match status" value="1"/>
</dbReference>
<proteinExistence type="predicted"/>
<dbReference type="InterPro" id="IPR059179">
    <property type="entry name" value="MLKL-like_MCAfunc"/>
</dbReference>
<dbReference type="Proteomes" id="UP000266673">
    <property type="component" value="Unassembled WGS sequence"/>
</dbReference>
<evidence type="ECO:0000313" key="7">
    <source>
        <dbReference type="EMBL" id="RIB08971.1"/>
    </source>
</evidence>
<comment type="caution">
    <text evidence="7">The sequence shown here is derived from an EMBL/GenBank/DDBJ whole genome shotgun (WGS) entry which is preliminary data.</text>
</comment>
<dbReference type="PROSITE" id="PS00109">
    <property type="entry name" value="PROTEIN_KINASE_TYR"/>
    <property type="match status" value="1"/>
</dbReference>
<evidence type="ECO:0000256" key="1">
    <source>
        <dbReference type="ARBA" id="ARBA00022679"/>
    </source>
</evidence>
<keyword evidence="2" id="KW-0547">Nucleotide-binding</keyword>
<dbReference type="InterPro" id="IPR001245">
    <property type="entry name" value="Ser-Thr/Tyr_kinase_cat_dom"/>
</dbReference>
<dbReference type="PROSITE" id="PS50011">
    <property type="entry name" value="PROTEIN_KINASE_DOM"/>
    <property type="match status" value="1"/>
</dbReference>
<reference evidence="7 8" key="1">
    <citation type="submission" date="2018-06" db="EMBL/GenBank/DDBJ databases">
        <title>Comparative genomics reveals the genomic features of Rhizophagus irregularis, R. cerebriforme, R. diaphanum and Gigaspora rosea, and their symbiotic lifestyle signature.</title>
        <authorList>
            <person name="Morin E."/>
            <person name="San Clemente H."/>
            <person name="Chen E.C.H."/>
            <person name="De La Providencia I."/>
            <person name="Hainaut M."/>
            <person name="Kuo A."/>
            <person name="Kohler A."/>
            <person name="Murat C."/>
            <person name="Tang N."/>
            <person name="Roy S."/>
            <person name="Loubradou J."/>
            <person name="Henrissat B."/>
            <person name="Grigoriev I.V."/>
            <person name="Corradi N."/>
            <person name="Roux C."/>
            <person name="Martin F.M."/>
        </authorList>
    </citation>
    <scope>NUCLEOTIDE SEQUENCE [LARGE SCALE GENOMIC DNA]</scope>
    <source>
        <strain evidence="7 8">DAOM 194757</strain>
    </source>
</reference>
<evidence type="ECO:0000256" key="4">
    <source>
        <dbReference type="ARBA" id="ARBA00022840"/>
    </source>
</evidence>
<evidence type="ECO:0000313" key="8">
    <source>
        <dbReference type="Proteomes" id="UP000266673"/>
    </source>
</evidence>
<organism evidence="7 8">
    <name type="scientific">Gigaspora rosea</name>
    <dbReference type="NCBI Taxonomy" id="44941"/>
    <lineage>
        <taxon>Eukaryota</taxon>
        <taxon>Fungi</taxon>
        <taxon>Fungi incertae sedis</taxon>
        <taxon>Mucoromycota</taxon>
        <taxon>Glomeromycotina</taxon>
        <taxon>Glomeromycetes</taxon>
        <taxon>Diversisporales</taxon>
        <taxon>Gigasporaceae</taxon>
        <taxon>Gigaspora</taxon>
    </lineage>
</organism>
<keyword evidence="8" id="KW-1185">Reference proteome</keyword>
<dbReference type="Gene3D" id="1.20.930.20">
    <property type="entry name" value="Adaptor protein Cbl, N-terminal domain"/>
    <property type="match status" value="1"/>
</dbReference>
<gene>
    <name evidence="7" type="ORF">C2G38_306890</name>
</gene>
<dbReference type="InterPro" id="IPR051681">
    <property type="entry name" value="Ser/Thr_Kinases-Pseudokinases"/>
</dbReference>
<dbReference type="Gene3D" id="1.10.510.10">
    <property type="entry name" value="Transferase(Phosphotransferase) domain 1"/>
    <property type="match status" value="1"/>
</dbReference>
<keyword evidence="3 7" id="KW-0418">Kinase</keyword>
<keyword evidence="5" id="KW-0175">Coiled coil</keyword>
<dbReference type="GO" id="GO:0004674">
    <property type="term" value="F:protein serine/threonine kinase activity"/>
    <property type="evidence" value="ECO:0007669"/>
    <property type="project" value="TreeGrafter"/>
</dbReference>
<keyword evidence="4" id="KW-0067">ATP-binding</keyword>
<dbReference type="InterPro" id="IPR000719">
    <property type="entry name" value="Prot_kinase_dom"/>
</dbReference>
<dbReference type="Pfam" id="PF07714">
    <property type="entry name" value="PK_Tyr_Ser-Thr"/>
    <property type="match status" value="1"/>
</dbReference>
<dbReference type="PANTHER" id="PTHR44329">
    <property type="entry name" value="SERINE/THREONINE-PROTEIN KINASE TNNI3K-RELATED"/>
    <property type="match status" value="1"/>
</dbReference>
<dbReference type="GO" id="GO:0007166">
    <property type="term" value="P:cell surface receptor signaling pathway"/>
    <property type="evidence" value="ECO:0007669"/>
    <property type="project" value="InterPro"/>
</dbReference>
<protein>
    <submittedName>
        <fullName evidence="7">Kinase-like domain-containing protein</fullName>
    </submittedName>
</protein>
<evidence type="ECO:0000256" key="2">
    <source>
        <dbReference type="ARBA" id="ARBA00022741"/>
    </source>
</evidence>
<feature type="domain" description="Protein kinase" evidence="6">
    <location>
        <begin position="198"/>
        <end position="468"/>
    </location>
</feature>
<name>A0A397UHB1_9GLOM</name>
<feature type="coiled-coil region" evidence="5">
    <location>
        <begin position="155"/>
        <end position="182"/>
    </location>
</feature>
<accession>A0A397UHB1</accession>
<dbReference type="STRING" id="44941.A0A397UHB1"/>
<dbReference type="GO" id="GO:0005524">
    <property type="term" value="F:ATP binding"/>
    <property type="evidence" value="ECO:0007669"/>
    <property type="project" value="UniProtKB-KW"/>
</dbReference>
<dbReference type="CDD" id="cd21037">
    <property type="entry name" value="MLKL_NTD"/>
    <property type="match status" value="1"/>
</dbReference>
<evidence type="ECO:0000256" key="3">
    <source>
        <dbReference type="ARBA" id="ARBA00022777"/>
    </source>
</evidence>